<keyword evidence="2" id="KW-1185">Reference proteome</keyword>
<comment type="caution">
    <text evidence="1">The sequence shown here is derived from an EMBL/GenBank/DDBJ whole genome shotgun (WGS) entry which is preliminary data.</text>
</comment>
<protein>
    <submittedName>
        <fullName evidence="1">Uncharacterized protein</fullName>
    </submittedName>
</protein>
<evidence type="ECO:0000313" key="1">
    <source>
        <dbReference type="EMBL" id="KZS12853.1"/>
    </source>
</evidence>
<evidence type="ECO:0000313" key="2">
    <source>
        <dbReference type="Proteomes" id="UP000076858"/>
    </source>
</evidence>
<organism evidence="1 2">
    <name type="scientific">Daphnia magna</name>
    <dbReference type="NCBI Taxonomy" id="35525"/>
    <lineage>
        <taxon>Eukaryota</taxon>
        <taxon>Metazoa</taxon>
        <taxon>Ecdysozoa</taxon>
        <taxon>Arthropoda</taxon>
        <taxon>Crustacea</taxon>
        <taxon>Branchiopoda</taxon>
        <taxon>Diplostraca</taxon>
        <taxon>Cladocera</taxon>
        <taxon>Anomopoda</taxon>
        <taxon>Daphniidae</taxon>
        <taxon>Daphnia</taxon>
    </lineage>
</organism>
<gene>
    <name evidence="1" type="ORF">APZ42_022135</name>
</gene>
<dbReference type="Proteomes" id="UP000076858">
    <property type="component" value="Unassembled WGS sequence"/>
</dbReference>
<accession>A0A0P6B5E1</accession>
<dbReference type="AlphaFoldDB" id="A0A0P6B5E1"/>
<name>A0A0P6B5E1_9CRUS</name>
<sequence length="91" mass="10693">MAIVSALPDEIMDENKQNQLICYYAEVMHLPEKLSRASFLALLQVLFADFTERFRRQTMSMDEIRKQAKCLLSSTVDYLQWLPNCHFDFGK</sequence>
<dbReference type="EMBL" id="LRGB01001348">
    <property type="protein sequence ID" value="KZS12853.1"/>
    <property type="molecule type" value="Genomic_DNA"/>
</dbReference>
<proteinExistence type="predicted"/>
<reference evidence="1 2" key="1">
    <citation type="submission" date="2016-03" db="EMBL/GenBank/DDBJ databases">
        <title>EvidentialGene: Evidence-directed Construction of Genes on Genomes.</title>
        <authorList>
            <person name="Gilbert D.G."/>
            <person name="Choi J.-H."/>
            <person name="Mockaitis K."/>
            <person name="Colbourne J."/>
            <person name="Pfrender M."/>
        </authorList>
    </citation>
    <scope>NUCLEOTIDE SEQUENCE [LARGE SCALE GENOMIC DNA]</scope>
    <source>
        <strain evidence="1 2">Xinb3</strain>
        <tissue evidence="1">Complete organism</tissue>
    </source>
</reference>